<evidence type="ECO:0000256" key="6">
    <source>
        <dbReference type="ARBA" id="ARBA00022844"/>
    </source>
</evidence>
<comment type="induction">
    <text evidence="11">Expressed in the late phase of the viral replicative cycle.</text>
</comment>
<comment type="caution">
    <text evidence="11">Lacks conserved residue(s) required for the propagation of feature annotation.</text>
</comment>
<dbReference type="GO" id="GO:0098021">
    <property type="term" value="C:viral capsid, decoration"/>
    <property type="evidence" value="ECO:0007669"/>
    <property type="project" value="UniProtKB-UniRule"/>
</dbReference>
<evidence type="ECO:0000256" key="9">
    <source>
        <dbReference type="ARBA" id="ARBA00023219"/>
    </source>
</evidence>
<dbReference type="GO" id="GO:0042025">
    <property type="term" value="C:host cell nucleus"/>
    <property type="evidence" value="ECO:0007669"/>
    <property type="project" value="UniProtKB-SubCell"/>
</dbReference>
<keyword evidence="4 11" id="KW-1048">Host nucleus</keyword>
<keyword evidence="2 11" id="KW-0597">Phosphoprotein</keyword>
<evidence type="ECO:0000256" key="4">
    <source>
        <dbReference type="ARBA" id="ARBA00022562"/>
    </source>
</evidence>
<comment type="similarity">
    <text evidence="1 11">Belongs to the adenoviridae hexon-linking protein IIIa family.</text>
</comment>
<feature type="chain" id="PRO_5023290690" description="Hexon-linking protein IIIa" evidence="11">
    <location>
        <begin position="1"/>
        <end position="525"/>
    </location>
</feature>
<comment type="subunit">
    <text evidence="10 11">Interacts with hexon proteins; this interaction tethers the peripentonal hexons to hexons situated in the facet. Interacts with the penton protein (via N-terminus). Interacts with packaging protein 3; this interaction is required to promote correct genome packaging.</text>
</comment>
<evidence type="ECO:0000313" key="14">
    <source>
        <dbReference type="Proteomes" id="UP000319740"/>
    </source>
</evidence>
<protein>
    <recommendedName>
        <fullName evidence="11">Pre-hexon-linking protein IIIa</fullName>
    </recommendedName>
    <alternativeName>
        <fullName evidence="11">Capsid vertex-specific component IIIa</fullName>
        <shortName evidence="11">CVSC</shortName>
    </alternativeName>
    <alternativeName>
        <fullName evidence="11">Protein IIIa</fullName>
    </alternativeName>
    <alternativeName>
        <fullName evidence="11">pIIIa</fullName>
    </alternativeName>
    <component>
        <recommendedName>
            <fullName evidence="11">Hexon-linking protein IIIa</fullName>
        </recommendedName>
    </component>
</protein>
<keyword evidence="5 11" id="KW-1188">Viral release from host cell</keyword>
<evidence type="ECO:0000256" key="3">
    <source>
        <dbReference type="ARBA" id="ARBA00022561"/>
    </source>
</evidence>
<comment type="PTM">
    <text evidence="11">Cleaved near the C-terminus by the viral protease during virion maturation to form the mature protein.</text>
</comment>
<dbReference type="EMBL" id="MF780605">
    <property type="protein sequence ID" value="AWO77102.1"/>
    <property type="molecule type" value="Genomic_DNA"/>
</dbReference>
<dbReference type="Proteomes" id="UP000319740">
    <property type="component" value="Segment"/>
</dbReference>
<dbReference type="Pfam" id="PF02455">
    <property type="entry name" value="Hex_IIIa"/>
    <property type="match status" value="1"/>
</dbReference>
<feature type="propeptide" id="PRO_5016184456" evidence="11">
    <location>
        <begin position="526"/>
        <end position="540"/>
    </location>
</feature>
<feature type="modified residue" description="Phosphothreonine; by host" evidence="11">
    <location>
        <position position="269"/>
    </location>
</feature>
<evidence type="ECO:0000256" key="12">
    <source>
        <dbReference type="SAM" id="MobiDB-lite"/>
    </source>
</evidence>
<keyword evidence="3 11" id="KW-0167">Capsid protein</keyword>
<feature type="compositionally biased region" description="Polar residues" evidence="12">
    <location>
        <begin position="425"/>
        <end position="440"/>
    </location>
</feature>
<sequence length="540" mass="59873">MSAANNPVVRANLQSQSAVDDNWAAALRRILALTARNPSAFANQPRANRFDAILEAVVPSRKDPTHEKVLAIVNALAETGAIHRGEGGQIYNALLERVSKYNSLNVQTNLDRLVGDVREAVAQKERGTSADGLGSLVAFNAFVATQPATLERGQDDYLAFISAMRMMVSEVPQSFVYRTGPFFYFQTSRNGSQTVNLSRAFDTLRPLWGVKASANEGSASSLLTPNARLLLLLVAPFTDSATISRDTYLGHLLTLYREAIGRTHIDEQTYGEITSVSQALGYDTADMQATLNYLLTNRTKKLPQQYRLSESEERILRYLQQSVSLYLMREGATASTALDMASANMEPSFYSANRPFINRLMDYFHRAAALAPDYFTNAILNPHWLPPEGFFTGNFDFPDATEGLLWDDSDSAFLEKPKSLGDSRGLSSLQPRSRTFSWSSEDGAAAPAPVPRGSPRGSRGSLELDTSLLGDDKVKNVPLPNNAVQGLIDQMSRWKTYREEQLGARPKRRRQELAPPESEEDEDDKDNIFSYLRPKGLKRL</sequence>
<evidence type="ECO:0000256" key="1">
    <source>
        <dbReference type="ARBA" id="ARBA00010762"/>
    </source>
</evidence>
<dbReference type="InterPro" id="IPR043053">
    <property type="entry name" value="Hex_IIIa_N"/>
</dbReference>
<dbReference type="Gene3D" id="1.20.120.1500">
    <property type="entry name" value="Pre-hexon-linking protein IIIa"/>
    <property type="match status" value="1"/>
</dbReference>
<feature type="modified residue" description="Phosphoserine; by host" evidence="11">
    <location>
        <position position="220"/>
    </location>
</feature>
<comment type="function">
    <text evidence="11">Structural component of the virion that acts as a cement protein on the capsid exterior which mediates the interactions between the hexons, including the peripentonal hexons, and reaches all the way to the penton vertices. Two hexon linking proteins IIIa, one from each facet, stabilize the unique edge interface between a pair of facets. As the virus enters the host cell, hexon linking proteins IIIa are shed concomitant with virion acidification in the endosome. During virus assembly, seems to play a role in the serotype specificity of the packaging of viral DNA via its interaction with packaging protein 3.</text>
</comment>
<feature type="site" description="Cleavage; by viral protease" evidence="11">
    <location>
        <begin position="525"/>
        <end position="526"/>
    </location>
</feature>
<evidence type="ECO:0000256" key="8">
    <source>
        <dbReference type="ARBA" id="ARBA00023093"/>
    </source>
</evidence>
<comment type="subcellular location">
    <subcellularLocation>
        <location evidence="11">Virion</location>
    </subcellularLocation>
    <subcellularLocation>
        <location evidence="11">Host nucleus</location>
    </subcellularLocation>
    <text evidence="11">Surrounds the border of each facet on the capsid exterior. Present in around 60 copies per virion.</text>
</comment>
<reference evidence="13 14" key="1">
    <citation type="submission" date="2017-08" db="EMBL/GenBank/DDBJ databases">
        <title>The genome of a new adenovirus from tree shrew.</title>
        <authorList>
            <person name="Song Q."/>
            <person name="Sun X."/>
            <person name="Dai J."/>
        </authorList>
    </citation>
    <scope>NUCLEOTIDE SEQUENCE [LARGE SCALE GENOMIC DNA]</scope>
    <source>
        <strain evidence="13">KM</strain>
    </source>
</reference>
<keyword evidence="6 11" id="KW-0946">Virion</keyword>
<evidence type="ECO:0000256" key="11">
    <source>
        <dbReference type="HAMAP-Rule" id="MF_04047"/>
    </source>
</evidence>
<name>A0A2U9AG83_ADET1</name>
<organism evidence="13 14">
    <name type="scientific">Tree shrew adenovirus serotype 1</name>
    <name type="common">TSAdV-1</name>
    <name type="synonym">Tupaia adenovirus 1</name>
    <dbReference type="NCBI Taxonomy" id="47680"/>
    <lineage>
        <taxon>Viruses</taxon>
        <taxon>Varidnaviria</taxon>
        <taxon>Bamfordvirae</taxon>
        <taxon>Preplasmiviricota</taxon>
        <taxon>Polisuviricotina</taxon>
        <taxon>Pharingeaviricetes</taxon>
        <taxon>Rowavirales</taxon>
        <taxon>Adenoviridae</taxon>
        <taxon>Mastadenovirus</taxon>
        <taxon>Mastadenovirus tupaiae</taxon>
        <taxon>Tree shrew mastadenovirus A</taxon>
    </lineage>
</organism>
<dbReference type="HAMAP" id="MF_04047">
    <property type="entry name" value="ADV_CAP3"/>
    <property type="match status" value="1"/>
</dbReference>
<evidence type="ECO:0000256" key="2">
    <source>
        <dbReference type="ARBA" id="ARBA00022553"/>
    </source>
</evidence>
<keyword evidence="7 11" id="KW-0426">Late protein</keyword>
<dbReference type="InterPro" id="IPR003479">
    <property type="entry name" value="Hex_IIIa"/>
</dbReference>
<accession>A0A2U9AG83</accession>
<feature type="modified residue" description="Phosphoserine; by host" evidence="11">
    <location>
        <position position="437"/>
    </location>
</feature>
<evidence type="ECO:0000313" key="13">
    <source>
        <dbReference type="EMBL" id="AWO77102.1"/>
    </source>
</evidence>
<comment type="miscellaneous">
    <text evidence="11">All late proteins expressed from the major late promoter are produced by alternative splicing and alternative polyadenylation of the same gene giving rise to non-overlapping ORFs. A leader sequence is present in the N-terminus of all these mRNAs and is recognized by the viral shutoff protein to provide expression although conventional translation via ribosome scanning from the cap has been shut off in the host cell.</text>
</comment>
<organismHost>
    <name type="scientific">Tupaiidae</name>
    <name type="common">tree shrews</name>
    <dbReference type="NCBI Taxonomy" id="9393"/>
</organismHost>
<proteinExistence type="evidence at transcript level"/>
<evidence type="ECO:0000256" key="7">
    <source>
        <dbReference type="ARBA" id="ARBA00022921"/>
    </source>
</evidence>
<feature type="region of interest" description="Disordered" evidence="12">
    <location>
        <begin position="498"/>
        <end position="540"/>
    </location>
</feature>
<feature type="region of interest" description="Peripentonal hexon-tethering domain" evidence="11">
    <location>
        <begin position="1"/>
        <end position="102"/>
    </location>
</feature>
<feature type="chain" id="PRO_5023290689" description="Pre-hexon-linking protein IIIa" evidence="11">
    <location>
        <begin position="1"/>
        <end position="540"/>
    </location>
</feature>
<feature type="region of interest" description="Disordered" evidence="12">
    <location>
        <begin position="419"/>
        <end position="482"/>
    </location>
</feature>
<keyword evidence="8 11" id="KW-1232">Capsid decoration protein</keyword>
<keyword evidence="9 11" id="KW-0231">Viral genome packaging</keyword>
<evidence type="ECO:0000256" key="10">
    <source>
        <dbReference type="ARBA" id="ARBA00046738"/>
    </source>
</evidence>
<evidence type="ECO:0000256" key="5">
    <source>
        <dbReference type="ARBA" id="ARBA00022612"/>
    </source>
</evidence>